<keyword evidence="3" id="KW-1185">Reference proteome</keyword>
<feature type="transmembrane region" description="Helical" evidence="1">
    <location>
        <begin position="134"/>
        <end position="155"/>
    </location>
</feature>
<evidence type="ECO:0000313" key="3">
    <source>
        <dbReference type="Proteomes" id="UP000635606"/>
    </source>
</evidence>
<evidence type="ECO:0000256" key="1">
    <source>
        <dbReference type="SAM" id="Phobius"/>
    </source>
</evidence>
<feature type="transmembrane region" description="Helical" evidence="1">
    <location>
        <begin position="37"/>
        <end position="55"/>
    </location>
</feature>
<reference evidence="2" key="1">
    <citation type="submission" date="2021-01" db="EMBL/GenBank/DDBJ databases">
        <title>Whole genome shotgun sequence of Virgisporangium ochraceum NBRC 16418.</title>
        <authorList>
            <person name="Komaki H."/>
            <person name="Tamura T."/>
        </authorList>
    </citation>
    <scope>NUCLEOTIDE SEQUENCE</scope>
    <source>
        <strain evidence="2">NBRC 16418</strain>
    </source>
</reference>
<gene>
    <name evidence="2" type="ORF">Voc01_055520</name>
</gene>
<feature type="transmembrane region" description="Helical" evidence="1">
    <location>
        <begin position="167"/>
        <end position="188"/>
    </location>
</feature>
<comment type="caution">
    <text evidence="2">The sequence shown here is derived from an EMBL/GenBank/DDBJ whole genome shotgun (WGS) entry which is preliminary data.</text>
</comment>
<feature type="transmembrane region" description="Helical" evidence="1">
    <location>
        <begin position="195"/>
        <end position="214"/>
    </location>
</feature>
<keyword evidence="1" id="KW-0812">Transmembrane</keyword>
<sequence>MIRSEAVEQLATLLSYVLVILALAISASITLKEMIRLYRAQAMTLTVVVLLASVLPDPPEYAVMLLAVLPAALAVYVPPLLAQASLAPEMAPEPAFGRSDRRRLRTRLAAWWRDLRGASADAELSLLQNGLSRLSGGVSAGVDLVLIATAVLVAARLLRGVEAGEDAAGDVVMSLAVAIALLLQGLFTMINKHDIVAQIIGLLVMEHGLFLAAVRVSPPALASLFMLSLFFYVAVTLTILLWILPEIHRVSASIQVSDNRLLRG</sequence>
<proteinExistence type="predicted"/>
<dbReference type="EMBL" id="BOPH01000082">
    <property type="protein sequence ID" value="GIJ70635.1"/>
    <property type="molecule type" value="Genomic_DNA"/>
</dbReference>
<dbReference type="AlphaFoldDB" id="A0A8J3ZY37"/>
<organism evidence="2 3">
    <name type="scientific">Virgisporangium ochraceum</name>
    <dbReference type="NCBI Taxonomy" id="65505"/>
    <lineage>
        <taxon>Bacteria</taxon>
        <taxon>Bacillati</taxon>
        <taxon>Actinomycetota</taxon>
        <taxon>Actinomycetes</taxon>
        <taxon>Micromonosporales</taxon>
        <taxon>Micromonosporaceae</taxon>
        <taxon>Virgisporangium</taxon>
    </lineage>
</organism>
<keyword evidence="1" id="KW-0472">Membrane</keyword>
<feature type="transmembrane region" description="Helical" evidence="1">
    <location>
        <begin position="61"/>
        <end position="82"/>
    </location>
</feature>
<dbReference type="Proteomes" id="UP000635606">
    <property type="component" value="Unassembled WGS sequence"/>
</dbReference>
<dbReference type="Gene3D" id="1.10.287.3510">
    <property type="match status" value="1"/>
</dbReference>
<evidence type="ECO:0000313" key="2">
    <source>
        <dbReference type="EMBL" id="GIJ70635.1"/>
    </source>
</evidence>
<protein>
    <submittedName>
        <fullName evidence="2">Uncharacterized protein</fullName>
    </submittedName>
</protein>
<feature type="transmembrane region" description="Helical" evidence="1">
    <location>
        <begin position="220"/>
        <end position="244"/>
    </location>
</feature>
<dbReference type="RefSeq" id="WP_203930533.1">
    <property type="nucleotide sequence ID" value="NZ_BOPH01000082.1"/>
</dbReference>
<accession>A0A8J3ZY37</accession>
<name>A0A8J3ZY37_9ACTN</name>
<feature type="transmembrane region" description="Helical" evidence="1">
    <location>
        <begin position="6"/>
        <end position="25"/>
    </location>
</feature>
<keyword evidence="1" id="KW-1133">Transmembrane helix</keyword>